<keyword evidence="1" id="KW-0812">Transmembrane</keyword>
<dbReference type="GO" id="GO:0016747">
    <property type="term" value="F:acyltransferase activity, transferring groups other than amino-acyl groups"/>
    <property type="evidence" value="ECO:0007669"/>
    <property type="project" value="InterPro"/>
</dbReference>
<feature type="transmembrane region" description="Helical" evidence="1">
    <location>
        <begin position="219"/>
        <end position="240"/>
    </location>
</feature>
<dbReference type="PANTHER" id="PTHR36927:SF1">
    <property type="entry name" value="MDO-LIKE PROTEIN"/>
    <property type="match status" value="1"/>
</dbReference>
<proteinExistence type="predicted"/>
<feature type="transmembrane region" description="Helical" evidence="1">
    <location>
        <begin position="93"/>
        <end position="117"/>
    </location>
</feature>
<feature type="transmembrane region" description="Helical" evidence="1">
    <location>
        <begin position="52"/>
        <end position="72"/>
    </location>
</feature>
<evidence type="ECO:0000313" key="4">
    <source>
        <dbReference type="Proteomes" id="UP000001964"/>
    </source>
</evidence>
<evidence type="ECO:0000259" key="2">
    <source>
        <dbReference type="Pfam" id="PF01757"/>
    </source>
</evidence>
<reference evidence="3 4" key="1">
    <citation type="submission" date="2006-08" db="EMBL/GenBank/DDBJ databases">
        <title>Complete sequence of Maricaulis maris MCS10.</title>
        <authorList>
            <consortium name="US DOE Joint Genome Institute"/>
            <person name="Copeland A."/>
            <person name="Lucas S."/>
            <person name="Lapidus A."/>
            <person name="Barry K."/>
            <person name="Detter J.C."/>
            <person name="Glavina del Rio T."/>
            <person name="Hammon N."/>
            <person name="Israni S."/>
            <person name="Dalin E."/>
            <person name="Tice H."/>
            <person name="Pitluck S."/>
            <person name="Saunders E."/>
            <person name="Brettin T."/>
            <person name="Bruce D."/>
            <person name="Han C."/>
            <person name="Tapia R."/>
            <person name="Gilna P."/>
            <person name="Schmutz J."/>
            <person name="Larimer F."/>
            <person name="Land M."/>
            <person name="Hauser L."/>
            <person name="Kyrpides N."/>
            <person name="Mikhailova N."/>
            <person name="Viollier P."/>
            <person name="Stephens C."/>
            <person name="Richardson P."/>
        </authorList>
    </citation>
    <scope>NUCLEOTIDE SEQUENCE [LARGE SCALE GENOMIC DNA]</scope>
    <source>
        <strain evidence="3 4">MCS10</strain>
    </source>
</reference>
<keyword evidence="3" id="KW-0012">Acyltransferase</keyword>
<feature type="transmembrane region" description="Helical" evidence="1">
    <location>
        <begin position="143"/>
        <end position="165"/>
    </location>
</feature>
<feature type="transmembrane region" description="Helical" evidence="1">
    <location>
        <begin position="18"/>
        <end position="40"/>
    </location>
</feature>
<feature type="transmembrane region" description="Helical" evidence="1">
    <location>
        <begin position="326"/>
        <end position="344"/>
    </location>
</feature>
<sequence length="405" mass="44597">MTYPSPPRIHALDAVRAIALFLGVVLHASMSFIPGIPIWIVQDSQAAAPFSLAFYVPHIFRMALFFLIAGYFGRLALQRRGLLGFLADRGRRIALPLVTFWLPVFAAIVAALIWGAVKANGGEMPEGESPPLTLETFPLTHLWFLYLLLIFYAVATPISAVMKLVDRQDHVGRLIDRLTAVLARSPLGLFVLATPLAAWFITTPMWMSWFGIPTPDTGFLPNTGALIAYGTAFTAGWAIHRRSELVLKAWKSMWHINLLAALGLTSWLVMEVGMTPNFMPVAAGMDRAPVAIAYALAVWTWGFGLTGAALHVFAKENRVWRYLADASYWVYLLHLPLVMALQVAVSDLELPAMVKFAAILTVTFSVLLASYQLLVRNSWVGGWLNGRRHGPSRKMAIAMPADGAT</sequence>
<keyword evidence="4" id="KW-1185">Reference proteome</keyword>
<keyword evidence="1" id="KW-1133">Transmembrane helix</keyword>
<dbReference type="EMBL" id="CP000449">
    <property type="protein sequence ID" value="ABI65594.1"/>
    <property type="molecule type" value="Genomic_DNA"/>
</dbReference>
<feature type="transmembrane region" description="Helical" evidence="1">
    <location>
        <begin position="356"/>
        <end position="375"/>
    </location>
</feature>
<keyword evidence="1" id="KW-0472">Membrane</keyword>
<dbReference type="OrthoDB" id="8288190at2"/>
<dbReference type="Pfam" id="PF01757">
    <property type="entry name" value="Acyl_transf_3"/>
    <property type="match status" value="1"/>
</dbReference>
<name>Q0AQ43_MARMM</name>
<feature type="transmembrane region" description="Helical" evidence="1">
    <location>
        <begin position="186"/>
        <end position="207"/>
    </location>
</feature>
<protein>
    <submittedName>
        <fullName evidence="3">Acyltransferase 3</fullName>
    </submittedName>
</protein>
<accession>Q0AQ43</accession>
<dbReference type="RefSeq" id="WP_011643241.1">
    <property type="nucleotide sequence ID" value="NC_008347.1"/>
</dbReference>
<dbReference type="KEGG" id="mmr:Mmar10_1302"/>
<feature type="transmembrane region" description="Helical" evidence="1">
    <location>
        <begin position="252"/>
        <end position="270"/>
    </location>
</feature>
<dbReference type="eggNOG" id="COG1835">
    <property type="taxonomic scope" value="Bacteria"/>
</dbReference>
<organism evidence="3 4">
    <name type="scientific">Maricaulis maris (strain MCS10)</name>
    <name type="common">Caulobacter maris</name>
    <dbReference type="NCBI Taxonomy" id="394221"/>
    <lineage>
        <taxon>Bacteria</taxon>
        <taxon>Pseudomonadati</taxon>
        <taxon>Pseudomonadota</taxon>
        <taxon>Alphaproteobacteria</taxon>
        <taxon>Maricaulales</taxon>
        <taxon>Maricaulaceae</taxon>
        <taxon>Maricaulis</taxon>
    </lineage>
</organism>
<dbReference type="PANTHER" id="PTHR36927">
    <property type="entry name" value="BLR4337 PROTEIN"/>
    <property type="match status" value="1"/>
</dbReference>
<evidence type="ECO:0000313" key="3">
    <source>
        <dbReference type="EMBL" id="ABI65594.1"/>
    </source>
</evidence>
<dbReference type="STRING" id="394221.Mmar10_1302"/>
<evidence type="ECO:0000256" key="1">
    <source>
        <dbReference type="SAM" id="Phobius"/>
    </source>
</evidence>
<dbReference type="InterPro" id="IPR050623">
    <property type="entry name" value="Glucan_succinyl_AcylTrfase"/>
</dbReference>
<dbReference type="InterPro" id="IPR002656">
    <property type="entry name" value="Acyl_transf_3_dom"/>
</dbReference>
<feature type="domain" description="Acyltransferase 3" evidence="2">
    <location>
        <begin position="9"/>
        <end position="369"/>
    </location>
</feature>
<keyword evidence="3" id="KW-0808">Transferase</keyword>
<dbReference type="Proteomes" id="UP000001964">
    <property type="component" value="Chromosome"/>
</dbReference>
<dbReference type="AlphaFoldDB" id="Q0AQ43"/>
<gene>
    <name evidence="3" type="ordered locus">Mmar10_1302</name>
</gene>
<dbReference type="HOGENOM" id="CLU_036182_1_0_5"/>
<feature type="transmembrane region" description="Helical" evidence="1">
    <location>
        <begin position="290"/>
        <end position="314"/>
    </location>
</feature>